<sequence>FRGLRTSFDEAEFRGEWTWFGGAFHSEQTSFRRAQFIEGCSVDFSNPAAWHNVQFDWDDHRSSKPANVLPDDWPPQIVPTIA</sequence>
<dbReference type="eggNOG" id="COG1357">
    <property type="taxonomic scope" value="Bacteria"/>
</dbReference>
<evidence type="ECO:0000313" key="2">
    <source>
        <dbReference type="Proteomes" id="UP000008363"/>
    </source>
</evidence>
<dbReference type="EMBL" id="BAHC01000152">
    <property type="protein sequence ID" value="GAB91901.1"/>
    <property type="molecule type" value="Genomic_DNA"/>
</dbReference>
<evidence type="ECO:0000313" key="1">
    <source>
        <dbReference type="EMBL" id="GAB91901.1"/>
    </source>
</evidence>
<name>K6WDU4_9ACTN</name>
<proteinExistence type="predicted"/>
<keyword evidence="2" id="KW-1185">Reference proteome</keyword>
<comment type="caution">
    <text evidence="1">The sequence shown here is derived from an EMBL/GenBank/DDBJ whole genome shotgun (WGS) entry which is preliminary data.</text>
</comment>
<accession>K6WDU4</accession>
<protein>
    <submittedName>
        <fullName evidence="1">Uncharacterized protein</fullName>
    </submittedName>
</protein>
<dbReference type="Proteomes" id="UP000008363">
    <property type="component" value="Unassembled WGS sequence"/>
</dbReference>
<reference evidence="1 2" key="1">
    <citation type="submission" date="2012-08" db="EMBL/GenBank/DDBJ databases">
        <title>Whole genome shotgun sequence of Gordonia rhizosphera NBRC 16068.</title>
        <authorList>
            <person name="Takarada H."/>
            <person name="Isaki S."/>
            <person name="Hosoyama A."/>
            <person name="Tsuchikane K."/>
            <person name="Katsumata H."/>
            <person name="Baba S."/>
            <person name="Ohji S."/>
            <person name="Yamazaki S."/>
            <person name="Fujita N."/>
        </authorList>
    </citation>
    <scope>NUCLEOTIDE SEQUENCE [LARGE SCALE GENOMIC DNA]</scope>
    <source>
        <strain evidence="1 2">NBRC 16068</strain>
    </source>
</reference>
<feature type="non-terminal residue" evidence="1">
    <location>
        <position position="1"/>
    </location>
</feature>
<organism evidence="1 2">
    <name type="scientific">Gordonia rhizosphera NBRC 16068</name>
    <dbReference type="NCBI Taxonomy" id="1108045"/>
    <lineage>
        <taxon>Bacteria</taxon>
        <taxon>Bacillati</taxon>
        <taxon>Actinomycetota</taxon>
        <taxon>Actinomycetes</taxon>
        <taxon>Mycobacteriales</taxon>
        <taxon>Gordoniaceae</taxon>
        <taxon>Gordonia</taxon>
    </lineage>
</organism>
<dbReference type="AlphaFoldDB" id="K6WDU4"/>
<gene>
    <name evidence="1" type="ORF">GORHZ_152_00120</name>
</gene>